<protein>
    <submittedName>
        <fullName evidence="2">Outer membrane protein romA</fullName>
    </submittedName>
</protein>
<dbReference type="AlphaFoldDB" id="A0A0U1KXP0"/>
<dbReference type="PANTHER" id="PTHR15032:SF4">
    <property type="entry name" value="N-ACYL-PHOSPHATIDYLETHANOLAMINE-HYDROLYZING PHOSPHOLIPASE D"/>
    <property type="match status" value="1"/>
</dbReference>
<organism evidence="2 3">
    <name type="scientific">Sporomusa ovata</name>
    <dbReference type="NCBI Taxonomy" id="2378"/>
    <lineage>
        <taxon>Bacteria</taxon>
        <taxon>Bacillati</taxon>
        <taxon>Bacillota</taxon>
        <taxon>Negativicutes</taxon>
        <taxon>Selenomonadales</taxon>
        <taxon>Sporomusaceae</taxon>
        <taxon>Sporomusa</taxon>
    </lineage>
</organism>
<proteinExistence type="predicted"/>
<gene>
    <name evidence="2" type="ORF">SpAn4DRAFT_5086</name>
</gene>
<evidence type="ECO:0000313" key="3">
    <source>
        <dbReference type="Proteomes" id="UP000049855"/>
    </source>
</evidence>
<dbReference type="GO" id="GO:0070290">
    <property type="term" value="F:N-acylphosphatidylethanolamine-specific phospholipase D activity"/>
    <property type="evidence" value="ECO:0007669"/>
    <property type="project" value="InterPro"/>
</dbReference>
<dbReference type="EMBL" id="CTRP01000009">
    <property type="protein sequence ID" value="CQR72197.1"/>
    <property type="molecule type" value="Genomic_DNA"/>
</dbReference>
<evidence type="ECO:0000259" key="1">
    <source>
        <dbReference type="Pfam" id="PF12706"/>
    </source>
</evidence>
<keyword evidence="3" id="KW-1185">Reference proteome</keyword>
<dbReference type="PANTHER" id="PTHR15032">
    <property type="entry name" value="N-ACYL-PHOSPHATIDYLETHANOLAMINE-HYDROLYZING PHOSPHOLIPASE D"/>
    <property type="match status" value="1"/>
</dbReference>
<dbReference type="Gene3D" id="3.60.15.10">
    <property type="entry name" value="Ribonuclease Z/Hydroxyacylglutathione hydrolase-like"/>
    <property type="match status" value="1"/>
</dbReference>
<dbReference type="Proteomes" id="UP000049855">
    <property type="component" value="Unassembled WGS sequence"/>
</dbReference>
<dbReference type="RefSeq" id="WP_021166835.1">
    <property type="nucleotide sequence ID" value="NZ_CTRP01000009.1"/>
</dbReference>
<accession>A0A0U1KXP0</accession>
<dbReference type="Pfam" id="PF12706">
    <property type="entry name" value="Lactamase_B_2"/>
    <property type="match status" value="1"/>
</dbReference>
<dbReference type="SUPFAM" id="SSF56281">
    <property type="entry name" value="Metallo-hydrolase/oxidoreductase"/>
    <property type="match status" value="1"/>
</dbReference>
<dbReference type="PIRSF" id="PIRSF038896">
    <property type="entry name" value="NAPE-PLD"/>
    <property type="match status" value="1"/>
</dbReference>
<dbReference type="InterPro" id="IPR001279">
    <property type="entry name" value="Metallo-B-lactamas"/>
</dbReference>
<dbReference type="InterPro" id="IPR024884">
    <property type="entry name" value="NAPE-PLD"/>
</dbReference>
<dbReference type="InterPro" id="IPR036866">
    <property type="entry name" value="RibonucZ/Hydroxyglut_hydro"/>
</dbReference>
<sequence length="314" mass="35952">MKYARTIKILLNRIKMNFKKFPNRRPPRPIPVVKPELDRFLRCDQSQAMWFGHSTVLIQIEGKTILCDPVLTELFFLFTIFTGKKFTAELPLTIEEVPSIDILLLSHNHYDHMDRRTIMALKNKVKHYCVPQGVGACLEKWGIRKADITELSYGQTLYTSDLILTCTPSSHFSGRALNDRNKTLWCSWVIAGKETNIFFSGDGGYGPHLKEIGDKHGPFDITFMECGQANTFFGQIHMIPEKAIQAQLDLKGKLMVPIHWGMFSQSNTDWTAQVERLLSEAQQKGVQVATPMIGEVITIGADKYPNLSWWRNYR</sequence>
<feature type="domain" description="Metallo-beta-lactamase" evidence="1">
    <location>
        <begin position="64"/>
        <end position="260"/>
    </location>
</feature>
<dbReference type="GO" id="GO:0008270">
    <property type="term" value="F:zinc ion binding"/>
    <property type="evidence" value="ECO:0007669"/>
    <property type="project" value="InterPro"/>
</dbReference>
<evidence type="ECO:0000313" key="2">
    <source>
        <dbReference type="EMBL" id="CQR72197.1"/>
    </source>
</evidence>
<dbReference type="GO" id="GO:0005737">
    <property type="term" value="C:cytoplasm"/>
    <property type="evidence" value="ECO:0007669"/>
    <property type="project" value="TreeGrafter"/>
</dbReference>
<name>A0A0U1KXP0_9FIRM</name>
<reference evidence="3" key="1">
    <citation type="submission" date="2015-03" db="EMBL/GenBank/DDBJ databases">
        <authorList>
            <person name="Nijsse Bart"/>
        </authorList>
    </citation>
    <scope>NUCLEOTIDE SEQUENCE [LARGE SCALE GENOMIC DNA]</scope>
</reference>